<feature type="compositionally biased region" description="Acidic residues" evidence="1">
    <location>
        <begin position="260"/>
        <end position="270"/>
    </location>
</feature>
<protein>
    <submittedName>
        <fullName evidence="2">Uncharacterized protein</fullName>
    </submittedName>
</protein>
<feature type="compositionally biased region" description="Polar residues" evidence="1">
    <location>
        <begin position="100"/>
        <end position="109"/>
    </location>
</feature>
<feature type="region of interest" description="Disordered" evidence="1">
    <location>
        <begin position="401"/>
        <end position="425"/>
    </location>
</feature>
<name>A0ABP0ZRA2_9ASCO</name>
<feature type="region of interest" description="Disordered" evidence="1">
    <location>
        <begin position="440"/>
        <end position="522"/>
    </location>
</feature>
<feature type="compositionally biased region" description="Polar residues" evidence="1">
    <location>
        <begin position="124"/>
        <end position="134"/>
    </location>
</feature>
<feature type="region of interest" description="Disordered" evidence="1">
    <location>
        <begin position="621"/>
        <end position="675"/>
    </location>
</feature>
<feature type="compositionally biased region" description="Polar residues" evidence="1">
    <location>
        <begin position="449"/>
        <end position="466"/>
    </location>
</feature>
<accession>A0ABP0ZRA2</accession>
<dbReference type="RefSeq" id="XP_066831380.1">
    <property type="nucleotide sequence ID" value="XM_066974664.1"/>
</dbReference>
<keyword evidence="3" id="KW-1185">Reference proteome</keyword>
<gene>
    <name evidence="2" type="ORF">LODBEIA_P44420</name>
</gene>
<dbReference type="GeneID" id="92209638"/>
<feature type="region of interest" description="Disordered" evidence="1">
    <location>
        <begin position="260"/>
        <end position="354"/>
    </location>
</feature>
<feature type="compositionally biased region" description="Basic and acidic residues" evidence="1">
    <location>
        <begin position="337"/>
        <end position="350"/>
    </location>
</feature>
<feature type="compositionally biased region" description="Low complexity" evidence="1">
    <location>
        <begin position="283"/>
        <end position="312"/>
    </location>
</feature>
<feature type="region of interest" description="Disordered" evidence="1">
    <location>
        <begin position="1"/>
        <end position="134"/>
    </location>
</feature>
<feature type="region of interest" description="Disordered" evidence="1">
    <location>
        <begin position="536"/>
        <end position="585"/>
    </location>
</feature>
<proteinExistence type="predicted"/>
<reference evidence="2 3" key="1">
    <citation type="submission" date="2024-03" db="EMBL/GenBank/DDBJ databases">
        <authorList>
            <person name="Brejova B."/>
        </authorList>
    </citation>
    <scope>NUCLEOTIDE SEQUENCE [LARGE SCALE GENOMIC DNA]</scope>
    <source>
        <strain evidence="2 3">CBS 14171</strain>
    </source>
</reference>
<feature type="compositionally biased region" description="Polar residues" evidence="1">
    <location>
        <begin position="324"/>
        <end position="336"/>
    </location>
</feature>
<feature type="compositionally biased region" description="Basic and acidic residues" evidence="1">
    <location>
        <begin position="663"/>
        <end position="674"/>
    </location>
</feature>
<evidence type="ECO:0000313" key="3">
    <source>
        <dbReference type="Proteomes" id="UP001497383"/>
    </source>
</evidence>
<dbReference type="EMBL" id="OZ022409">
    <property type="protein sequence ID" value="CAK9440342.1"/>
    <property type="molecule type" value="Genomic_DNA"/>
</dbReference>
<feature type="compositionally biased region" description="Basic and acidic residues" evidence="1">
    <location>
        <begin position="32"/>
        <end position="41"/>
    </location>
</feature>
<feature type="compositionally biased region" description="Basic and acidic residues" evidence="1">
    <location>
        <begin position="557"/>
        <end position="569"/>
    </location>
</feature>
<organism evidence="2 3">
    <name type="scientific">Lodderomyces beijingensis</name>
    <dbReference type="NCBI Taxonomy" id="1775926"/>
    <lineage>
        <taxon>Eukaryota</taxon>
        <taxon>Fungi</taxon>
        <taxon>Dikarya</taxon>
        <taxon>Ascomycota</taxon>
        <taxon>Saccharomycotina</taxon>
        <taxon>Pichiomycetes</taxon>
        <taxon>Debaryomycetaceae</taxon>
        <taxon>Candida/Lodderomyces clade</taxon>
        <taxon>Lodderomyces</taxon>
    </lineage>
</organism>
<sequence>MAFPYRDSDELSTIEEASHAGSRTSTIMRKKTTMEKEKRMEPSPFTPTKPNKKLPPLPFTADEERRLNIANALATPSIPTPNRQNPNPKVERSPPPKAPISQTTSSSRFSDPRSAARRKLFPGESSSHLNKPITNGIYNQDSHASSVSSFSSAGEFSLYSCNRKPMDAVQAGQLKKVAHTPLQETTNIETHAYKSLTRPHIINSNLRVASTDSSSSDGSWRSLQPSIDISLSRETTCTPARLKSKEPLAFTDKNVVKDDEDPWVDVDSSDDNASIGTAPLSISKKTPSLQPQPQPLALAPKPTHNHENTTTNHDNEGAGHAYSFPNSPLNVTNSESFQKEKRDNIDKDNRSSASRHIFYSNGQIEIPDLSKKAVMDQYSFKTHSVCSEAVFSETRTETSVSEFAESVHSQPQPQPPPPVSKMRFPSEGALNHLREQLKLQSLEDDSDFEVTSKSASDSYPKVSNASPLRHRRGKSMHSINFEVDDKRPSGTISSAGHARSKSADVLAQTNRPNRRTHTRGNSFDALKEIEQMKLVHNQDAPGKTPGKTPGETPGETPGRESQKQRRSEAENTGAGMDKLTREKEAHAVAEEMKIVICEPPKAVQYAVDFKETNFKDDDFGALYATPKIPPPPSEKEMSSPLRKTRKSKAPANSKSRSKTKTRTSQEEDNCRSESDSITIDLTDEQGEKCTVKRTNSTTSYKSVTETINGADVEVIILDDDDDEAEAETEADDDELLSIYSKYRNDSWLFGVGNASTISTASSRGSANTCENANQLRSLTTAGRIVHELNLKRSNVTPADIKQKQRPLAHRAATMATAMRRAEEERREYAKRGTAPNSNDNYFDYAMNENYNFDTFMKETRVQKSF</sequence>
<evidence type="ECO:0000313" key="2">
    <source>
        <dbReference type="EMBL" id="CAK9440342.1"/>
    </source>
</evidence>
<dbReference type="Proteomes" id="UP001497383">
    <property type="component" value="Chromosome 5"/>
</dbReference>
<evidence type="ECO:0000256" key="1">
    <source>
        <dbReference type="SAM" id="MobiDB-lite"/>
    </source>
</evidence>